<dbReference type="EMBL" id="MCFF01000001">
    <property type="protein sequence ID" value="ORZ28816.1"/>
    <property type="molecule type" value="Genomic_DNA"/>
</dbReference>
<dbReference type="AlphaFoldDB" id="A0A1Y2H2P1"/>
<evidence type="ECO:0000313" key="3">
    <source>
        <dbReference type="EMBL" id="ORZ28816.1"/>
    </source>
</evidence>
<evidence type="ECO:0000313" key="4">
    <source>
        <dbReference type="Proteomes" id="UP000193648"/>
    </source>
</evidence>
<evidence type="ECO:0000256" key="2">
    <source>
        <dbReference type="SAM" id="Phobius"/>
    </source>
</evidence>
<dbReference type="Proteomes" id="UP000193648">
    <property type="component" value="Unassembled WGS sequence"/>
</dbReference>
<proteinExistence type="predicted"/>
<keyword evidence="2" id="KW-0472">Membrane</keyword>
<dbReference type="InParanoid" id="A0A1Y2H2P1"/>
<comment type="caution">
    <text evidence="3">The sequence shown here is derived from an EMBL/GenBank/DDBJ whole genome shotgun (WGS) entry which is preliminary data.</text>
</comment>
<feature type="transmembrane region" description="Helical" evidence="2">
    <location>
        <begin position="152"/>
        <end position="174"/>
    </location>
</feature>
<organism evidence="3 4">
    <name type="scientific">Lobosporangium transversale</name>
    <dbReference type="NCBI Taxonomy" id="64571"/>
    <lineage>
        <taxon>Eukaryota</taxon>
        <taxon>Fungi</taxon>
        <taxon>Fungi incertae sedis</taxon>
        <taxon>Mucoromycota</taxon>
        <taxon>Mortierellomycotina</taxon>
        <taxon>Mortierellomycetes</taxon>
        <taxon>Mortierellales</taxon>
        <taxon>Mortierellaceae</taxon>
        <taxon>Lobosporangium</taxon>
    </lineage>
</organism>
<dbReference type="RefSeq" id="XP_021886489.1">
    <property type="nucleotide sequence ID" value="XM_022029556.1"/>
</dbReference>
<keyword evidence="2" id="KW-0812">Transmembrane</keyword>
<reference evidence="3 4" key="1">
    <citation type="submission" date="2016-07" db="EMBL/GenBank/DDBJ databases">
        <title>Pervasive Adenine N6-methylation of Active Genes in Fungi.</title>
        <authorList>
            <consortium name="DOE Joint Genome Institute"/>
            <person name="Mondo S.J."/>
            <person name="Dannebaum R.O."/>
            <person name="Kuo R.C."/>
            <person name="Labutti K."/>
            <person name="Haridas S."/>
            <person name="Kuo A."/>
            <person name="Salamov A."/>
            <person name="Ahrendt S.R."/>
            <person name="Lipzen A."/>
            <person name="Sullivan W."/>
            <person name="Andreopoulos W.B."/>
            <person name="Clum A."/>
            <person name="Lindquist E."/>
            <person name="Daum C."/>
            <person name="Ramamoorthy G.K."/>
            <person name="Gryganskyi A."/>
            <person name="Culley D."/>
            <person name="Magnuson J.K."/>
            <person name="James T.Y."/>
            <person name="O'Malley M.A."/>
            <person name="Stajich J.E."/>
            <person name="Spatafora J.W."/>
            <person name="Visel A."/>
            <person name="Grigoriev I.V."/>
        </authorList>
    </citation>
    <scope>NUCLEOTIDE SEQUENCE [LARGE SCALE GENOMIC DNA]</scope>
    <source>
        <strain evidence="3 4">NRRL 3116</strain>
    </source>
</reference>
<accession>A0A1Y2H2P1</accession>
<dbReference type="OrthoDB" id="2413364at2759"/>
<sequence length="208" mass="22499">MSTTPAPANVRMPWTQFYCTENTPCPVEGTVCHARKYCIPNLKQGEACYDSKDSVPPFVARVDNVYTLFCDMPTEIKAQNVTCPLGCEKWEDCHGNICMIKKCNAAQSACRAGNDEMCMGVLREETFCYDPLMHGSKPITIQGEKGLSSSQIGGIAGGVSAAVVVLAAVGAFLIRRRRAVKAKQASQQSLPSYSAQDEKSAMQQATTA</sequence>
<keyword evidence="2" id="KW-1133">Transmembrane helix</keyword>
<keyword evidence="4" id="KW-1185">Reference proteome</keyword>
<gene>
    <name evidence="3" type="ORF">BCR41DRAFT_417931</name>
</gene>
<protein>
    <submittedName>
        <fullName evidence="3">Uncharacterized protein</fullName>
    </submittedName>
</protein>
<dbReference type="GeneID" id="33571399"/>
<name>A0A1Y2H2P1_9FUNG</name>
<evidence type="ECO:0000256" key="1">
    <source>
        <dbReference type="SAM" id="MobiDB-lite"/>
    </source>
</evidence>
<feature type="region of interest" description="Disordered" evidence="1">
    <location>
        <begin position="184"/>
        <end position="208"/>
    </location>
</feature>